<sequence length="141" mass="14405">MAGAVRMAIAVAVGSSMCACSLSGPGNSPSDLVGRRYVSTSVEGRAIPGGGPLELSFPARERLAASAGCNRFTGTAELSGGVVRTGVLASTRMACPPPREGADAWLRELFSASPRWSSDGDVLTLTTSFVTVTLTDRAAGR</sequence>
<keyword evidence="2" id="KW-1185">Reference proteome</keyword>
<accession>A0ACD4DC83</accession>
<dbReference type="EMBL" id="CP107551">
    <property type="protein sequence ID" value="UYP17675.1"/>
    <property type="molecule type" value="Genomic_DNA"/>
</dbReference>
<evidence type="ECO:0000313" key="2">
    <source>
        <dbReference type="Proteomes" id="UP001156484"/>
    </source>
</evidence>
<reference evidence="1" key="1">
    <citation type="submission" date="2022-10" db="EMBL/GenBank/DDBJ databases">
        <title>Rhodococcus ferula Z13 complete genome.</title>
        <authorList>
            <person name="Long X."/>
            <person name="Zang M."/>
        </authorList>
    </citation>
    <scope>NUCLEOTIDE SEQUENCE</scope>
    <source>
        <strain evidence="1">Z13</strain>
    </source>
</reference>
<proteinExistence type="predicted"/>
<gene>
    <name evidence="1" type="ORF">OED52_13415</name>
</gene>
<protein>
    <submittedName>
        <fullName evidence="1">META domain-containing protein</fullName>
    </submittedName>
</protein>
<evidence type="ECO:0000313" key="1">
    <source>
        <dbReference type="EMBL" id="UYP17675.1"/>
    </source>
</evidence>
<organism evidence="1 2">
    <name type="scientific">Rhodococcus sacchari</name>
    <dbReference type="NCBI Taxonomy" id="2962047"/>
    <lineage>
        <taxon>Bacteria</taxon>
        <taxon>Bacillati</taxon>
        <taxon>Actinomycetota</taxon>
        <taxon>Actinomycetes</taxon>
        <taxon>Mycobacteriales</taxon>
        <taxon>Nocardiaceae</taxon>
        <taxon>Rhodococcus</taxon>
    </lineage>
</organism>
<dbReference type="Proteomes" id="UP001156484">
    <property type="component" value="Chromosome"/>
</dbReference>
<name>A0ACD4DC83_9NOCA</name>